<proteinExistence type="predicted"/>
<dbReference type="EMBL" id="KN846988">
    <property type="protein sequence ID" value="KIW92805.1"/>
    <property type="molecule type" value="Genomic_DNA"/>
</dbReference>
<protein>
    <submittedName>
        <fullName evidence="1">Uncharacterized protein</fullName>
    </submittedName>
</protein>
<dbReference type="AlphaFoldDB" id="A0A0D2HPM5"/>
<evidence type="ECO:0000313" key="2">
    <source>
        <dbReference type="Proteomes" id="UP000053789"/>
    </source>
</evidence>
<accession>A0A0D2HPM5</accession>
<dbReference type="RefSeq" id="XP_016619474.1">
    <property type="nucleotide sequence ID" value="XM_016764392.1"/>
</dbReference>
<gene>
    <name evidence="1" type="ORF">Z519_06654</name>
</gene>
<dbReference type="Pfam" id="PF05141">
    <property type="entry name" value="DIT1_PvcA"/>
    <property type="match status" value="1"/>
</dbReference>
<keyword evidence="2" id="KW-1185">Reference proteome</keyword>
<dbReference type="InterPro" id="IPR007817">
    <property type="entry name" value="Isocyanide_synthase_DIT1"/>
</dbReference>
<sequence>MPTTSFLPPVCVSNFLQTKHVQAYHGRLTTIPKIDGLQQVGERESISLAIANTVANLYKVQSREDYAHYVKNIAPIMFSKVLRHVAENEPIRLVVLASQLSQYEGVPRGRKFEPESNLARFDELCKHISTIYSPGARVDVVMDGLIHNGLFGVGDVEEWESIRAMEEAAAKRHSGTLKILPIWNLLEDEHDDIPLPLEEARFYFLHHAQLLKDHLISRFGNPNNNSITIPPTFKAIYVSEQYSKLRGGENKNTAAKVALHVDT</sequence>
<dbReference type="Proteomes" id="UP000053789">
    <property type="component" value="Unassembled WGS sequence"/>
</dbReference>
<dbReference type="HOGENOM" id="CLU_092480_0_0_1"/>
<dbReference type="VEuPathDB" id="FungiDB:Z519_06654"/>
<dbReference type="OrthoDB" id="429813at2759"/>
<evidence type="ECO:0000313" key="1">
    <source>
        <dbReference type="EMBL" id="KIW92805.1"/>
    </source>
</evidence>
<name>A0A0D2HPM5_CLAB1</name>
<dbReference type="GeneID" id="27699582"/>
<reference evidence="1" key="1">
    <citation type="submission" date="2015-01" db="EMBL/GenBank/DDBJ databases">
        <title>The Genome Sequence of Cladophialophora bantiana CBS 173.52.</title>
        <authorList>
            <consortium name="The Broad Institute Genomics Platform"/>
            <person name="Cuomo C."/>
            <person name="de Hoog S."/>
            <person name="Gorbushina A."/>
            <person name="Stielow B."/>
            <person name="Teixiera M."/>
            <person name="Abouelleil A."/>
            <person name="Chapman S.B."/>
            <person name="Priest M."/>
            <person name="Young S.K."/>
            <person name="Wortman J."/>
            <person name="Nusbaum C."/>
            <person name="Birren B."/>
        </authorList>
    </citation>
    <scope>NUCLEOTIDE SEQUENCE [LARGE SCALE GENOMIC DNA]</scope>
    <source>
        <strain evidence="1">CBS 173.52</strain>
    </source>
</reference>
<organism evidence="1 2">
    <name type="scientific">Cladophialophora bantiana (strain ATCC 10958 / CBS 173.52 / CDC B-1940 / NIH 8579)</name>
    <name type="common">Xylohypha bantiana</name>
    <dbReference type="NCBI Taxonomy" id="1442370"/>
    <lineage>
        <taxon>Eukaryota</taxon>
        <taxon>Fungi</taxon>
        <taxon>Dikarya</taxon>
        <taxon>Ascomycota</taxon>
        <taxon>Pezizomycotina</taxon>
        <taxon>Eurotiomycetes</taxon>
        <taxon>Chaetothyriomycetidae</taxon>
        <taxon>Chaetothyriales</taxon>
        <taxon>Herpotrichiellaceae</taxon>
        <taxon>Cladophialophora</taxon>
    </lineage>
</organism>